<comment type="subcellular location">
    <subcellularLocation>
        <location evidence="2">Cytoplasm</location>
    </subcellularLocation>
    <subcellularLocation>
        <location evidence="1">Photoreceptor inner segment</location>
    </subcellularLocation>
</comment>
<dbReference type="PANTHER" id="PTHR33958:SF1">
    <property type="entry name" value="CILIA- AND FLAGELLA-ASSOCIATED PROTEIN 418"/>
    <property type="match status" value="1"/>
</dbReference>
<feature type="region of interest" description="Disordered" evidence="6">
    <location>
        <begin position="377"/>
        <end position="429"/>
    </location>
</feature>
<evidence type="ECO:0000256" key="2">
    <source>
        <dbReference type="ARBA" id="ARBA00004496"/>
    </source>
</evidence>
<dbReference type="PROSITE" id="PS51186">
    <property type="entry name" value="GNAT"/>
    <property type="match status" value="1"/>
</dbReference>
<evidence type="ECO:0000313" key="9">
    <source>
        <dbReference type="Proteomes" id="UP000794436"/>
    </source>
</evidence>
<accession>A0A8K1CG95</accession>
<dbReference type="AlphaFoldDB" id="A0A8K1CG95"/>
<dbReference type="Gene3D" id="3.40.630.30">
    <property type="match status" value="1"/>
</dbReference>
<comment type="caution">
    <text evidence="8">The sequence shown here is derived from an EMBL/GenBank/DDBJ whole genome shotgun (WGS) entry which is preliminary data.</text>
</comment>
<reference evidence="8" key="1">
    <citation type="submission" date="2019-03" db="EMBL/GenBank/DDBJ databases">
        <title>Long read genome sequence of the mycoparasitic Pythium oligandrum ATCC 38472 isolated from sugarbeet rhizosphere.</title>
        <authorList>
            <person name="Gaulin E."/>
        </authorList>
    </citation>
    <scope>NUCLEOTIDE SEQUENCE</scope>
    <source>
        <strain evidence="8">ATCC 38472_TT</strain>
    </source>
</reference>
<gene>
    <name evidence="8" type="ORF">Poli38472_009688</name>
</gene>
<name>A0A8K1CG95_PYTOL</name>
<protein>
    <recommendedName>
        <fullName evidence="5">Cilia- and flagella-associated protein 418</fullName>
    </recommendedName>
</protein>
<evidence type="ECO:0000256" key="1">
    <source>
        <dbReference type="ARBA" id="ARBA00004437"/>
    </source>
</evidence>
<dbReference type="InterPro" id="IPR016181">
    <property type="entry name" value="Acyl_CoA_acyltransferase"/>
</dbReference>
<comment type="function">
    <text evidence="4">May be involved in photoreceptor outer segment disk morphogenesis.</text>
</comment>
<dbReference type="GO" id="GO:0005829">
    <property type="term" value="C:cytosol"/>
    <property type="evidence" value="ECO:0007669"/>
    <property type="project" value="TreeGrafter"/>
</dbReference>
<dbReference type="Pfam" id="PF14996">
    <property type="entry name" value="RMP"/>
    <property type="match status" value="1"/>
</dbReference>
<dbReference type="Proteomes" id="UP000794436">
    <property type="component" value="Unassembled WGS sequence"/>
</dbReference>
<dbReference type="Pfam" id="PF00583">
    <property type="entry name" value="Acetyltransf_1"/>
    <property type="match status" value="1"/>
</dbReference>
<feature type="domain" description="N-acetyltransferase" evidence="7">
    <location>
        <begin position="48"/>
        <end position="246"/>
    </location>
</feature>
<dbReference type="EMBL" id="SPLM01000074">
    <property type="protein sequence ID" value="TMW62195.1"/>
    <property type="molecule type" value="Genomic_DNA"/>
</dbReference>
<keyword evidence="9" id="KW-1185">Reference proteome</keyword>
<dbReference type="SUPFAM" id="SSF55729">
    <property type="entry name" value="Acyl-CoA N-acyltransferases (Nat)"/>
    <property type="match status" value="1"/>
</dbReference>
<dbReference type="InterPro" id="IPR029239">
    <property type="entry name" value="CFAP418"/>
</dbReference>
<dbReference type="PANTHER" id="PTHR33958">
    <property type="entry name" value="PROTEIN C8ORF37"/>
    <property type="match status" value="1"/>
</dbReference>
<keyword evidence="3" id="KW-0963">Cytoplasm</keyword>
<evidence type="ECO:0000256" key="6">
    <source>
        <dbReference type="SAM" id="MobiDB-lite"/>
    </source>
</evidence>
<sequence length="535" mass="59543">MEATEMPPQSTPHGVASASPALGALSESLSIASKPLPSSAASTTQAVTVLRGMETDDIDQVRDLHEEWFPIRYQQSFYDGAAQGIWRETGHPLFARLAVEVTMSPATLKPTSPTYDYQDWYPAPSTAQGTILGAVMASTIPLTTVEDPDLIDDDDYIHTHAMYILTLGSRSSVRRRGIASALLAECIEEARRQPHCGAVYLHVKADNVQALRFYEKNGFQNLRYLHDYYTINGVRHSAYLYILYVNGAMGPTNWLEVITKPLVSFFSMATSGLKRWIEAFLDDEEEHKEREKKSSHRPSAPETTVSIAYWLQEQREISISLMDLQDLLDEVEGVLQDRPSDRKAVVSRHDARINNSTVTSSGTAVKKSTSDIDDLLNMIDDDDEKPDARHAVHPHRGVTSTFNTKTSTSSTSSYASSSSPPQEFHTGGTKKCSTLMLGGGDVKRGLNTAFASHNVCLNLRCNECDFTVVQFLGKKWASNADYMFFRENVPNESKLRARMEIDPESAAYACQCKWLSIDVCTRIDMCRVKWSCAGH</sequence>
<dbReference type="CDD" id="cd04301">
    <property type="entry name" value="NAT_SF"/>
    <property type="match status" value="1"/>
</dbReference>
<organism evidence="8 9">
    <name type="scientific">Pythium oligandrum</name>
    <name type="common">Mycoparasitic fungus</name>
    <dbReference type="NCBI Taxonomy" id="41045"/>
    <lineage>
        <taxon>Eukaryota</taxon>
        <taxon>Sar</taxon>
        <taxon>Stramenopiles</taxon>
        <taxon>Oomycota</taxon>
        <taxon>Peronosporomycetes</taxon>
        <taxon>Pythiales</taxon>
        <taxon>Pythiaceae</taxon>
        <taxon>Pythium</taxon>
    </lineage>
</organism>
<feature type="compositionally biased region" description="Low complexity" evidence="6">
    <location>
        <begin position="399"/>
        <end position="419"/>
    </location>
</feature>
<evidence type="ECO:0000259" key="7">
    <source>
        <dbReference type="PROSITE" id="PS51186"/>
    </source>
</evidence>
<evidence type="ECO:0000313" key="8">
    <source>
        <dbReference type="EMBL" id="TMW62195.1"/>
    </source>
</evidence>
<evidence type="ECO:0000256" key="5">
    <source>
        <dbReference type="ARBA" id="ARBA00026215"/>
    </source>
</evidence>
<dbReference type="OrthoDB" id="47374at2759"/>
<evidence type="ECO:0000256" key="4">
    <source>
        <dbReference type="ARBA" id="ARBA00024819"/>
    </source>
</evidence>
<dbReference type="GO" id="GO:0016747">
    <property type="term" value="F:acyltransferase activity, transferring groups other than amino-acyl groups"/>
    <property type="evidence" value="ECO:0007669"/>
    <property type="project" value="InterPro"/>
</dbReference>
<dbReference type="InterPro" id="IPR000182">
    <property type="entry name" value="GNAT_dom"/>
</dbReference>
<proteinExistence type="predicted"/>
<evidence type="ECO:0000256" key="3">
    <source>
        <dbReference type="ARBA" id="ARBA00022490"/>
    </source>
</evidence>